<feature type="region of interest" description="Disordered" evidence="7">
    <location>
        <begin position="1"/>
        <end position="41"/>
    </location>
</feature>
<dbReference type="KEGG" id="acoz:120952183"/>
<evidence type="ECO:0000256" key="1">
    <source>
        <dbReference type="ARBA" id="ARBA00004123"/>
    </source>
</evidence>
<dbReference type="GO" id="GO:0007417">
    <property type="term" value="P:central nervous system development"/>
    <property type="evidence" value="ECO:0007669"/>
    <property type="project" value="TreeGrafter"/>
</dbReference>
<feature type="domain" description="Homeobox" evidence="8">
    <location>
        <begin position="227"/>
        <end position="287"/>
    </location>
</feature>
<dbReference type="GO" id="GO:0048812">
    <property type="term" value="P:neuron projection morphogenesis"/>
    <property type="evidence" value="ECO:0007669"/>
    <property type="project" value="TreeGrafter"/>
</dbReference>
<evidence type="ECO:0000259" key="8">
    <source>
        <dbReference type="PROSITE" id="PS50071"/>
    </source>
</evidence>
<dbReference type="PRINTS" id="PR00024">
    <property type="entry name" value="HOMEOBOX"/>
</dbReference>
<dbReference type="GO" id="GO:1990837">
    <property type="term" value="F:sequence-specific double-stranded DNA binding"/>
    <property type="evidence" value="ECO:0007669"/>
    <property type="project" value="TreeGrafter"/>
</dbReference>
<comment type="subcellular location">
    <subcellularLocation>
        <location evidence="1 5 6">Nucleus</location>
    </subcellularLocation>
</comment>
<evidence type="ECO:0000313" key="10">
    <source>
        <dbReference type="Proteomes" id="UP001105220"/>
    </source>
</evidence>
<dbReference type="VEuPathDB" id="VectorBase:ACON2_037981"/>
<dbReference type="EnsemblMetazoa" id="ACON005041-RA">
    <property type="protein sequence ID" value="ACON005041-PA"/>
    <property type="gene ID" value="ACON005041"/>
</dbReference>
<reference evidence="9" key="2">
    <citation type="submission" date="2020-05" db="UniProtKB">
        <authorList>
            <consortium name="EnsemblMetazoa"/>
        </authorList>
    </citation>
    <scope>IDENTIFICATION</scope>
    <source>
        <strain evidence="9">Ngousso</strain>
    </source>
</reference>
<dbReference type="Pfam" id="PF00046">
    <property type="entry name" value="Homeodomain"/>
    <property type="match status" value="1"/>
</dbReference>
<feature type="DNA-binding region" description="Homeobox" evidence="5">
    <location>
        <begin position="229"/>
        <end position="288"/>
    </location>
</feature>
<keyword evidence="3 5" id="KW-0371">Homeobox</keyword>
<dbReference type="VEuPathDB" id="VectorBase:ACMO_004077"/>
<dbReference type="RefSeq" id="XP_040227306.2">
    <property type="nucleotide sequence ID" value="XM_040371372.2"/>
</dbReference>
<dbReference type="InterPro" id="IPR017970">
    <property type="entry name" value="Homeobox_CS"/>
</dbReference>
<dbReference type="Proteomes" id="UP001105220">
    <property type="component" value="Unplaced"/>
</dbReference>
<sequence length="481" mass="51565">MSNLEPQPQPLQYSMTGDTDTTDEAPGRLADSGELSGNTVPNVELAVAPASDVMCRSTKTSSNANSFRIEALLASKEHENNNSTGADLSPARSKTNNLDLIADGFNPSDDRHSRSESTFSSDSCSSINPGSVEPQDIDDCAMNQMAKSSSPNQHDYLPFYNLCPSQVIFTSNASTFDTHPAVCNKSIPVDAGNRFHFMQLPQLELLRHHNIYYPRITELTGQNSVYGKARRPRTAFTSQQLLELEKQFKVSKYLSRPKRYEVANNLLLSETQVKIWFQNRRMKWKRSRKVNESKKYSNNSNNSGSNNNNTTTTTNSSSSSSSNSNSSTNGSSTGSNSNISNHSNGPLGSSNVNSAHNGGGTGGSLLHGSGNKTSTDHQGADGGRPFNRSAGDPGRTDHCASGMVSKLSCILDHPKDKRDSNGTGKQHATAATAAAALFVNQQFQQTVGGVGAGSPNDIVGVGPALFACDPPNGLSFRPYVT</sequence>
<keyword evidence="4 5" id="KW-0539">Nucleus</keyword>
<name>A0A6E8VKX2_ANOCL</name>
<dbReference type="PROSITE" id="PS50071">
    <property type="entry name" value="HOMEOBOX_2"/>
    <property type="match status" value="1"/>
</dbReference>
<dbReference type="CDD" id="cd00086">
    <property type="entry name" value="homeodomain"/>
    <property type="match status" value="1"/>
</dbReference>
<dbReference type="GO" id="GO:0000981">
    <property type="term" value="F:DNA-binding transcription factor activity, RNA polymerase II-specific"/>
    <property type="evidence" value="ECO:0007669"/>
    <property type="project" value="InterPro"/>
</dbReference>
<keyword evidence="10" id="KW-1185">Reference proteome</keyword>
<dbReference type="Gene3D" id="1.10.10.60">
    <property type="entry name" value="Homeodomain-like"/>
    <property type="match status" value="1"/>
</dbReference>
<evidence type="ECO:0000313" key="9">
    <source>
        <dbReference type="EnsemblMetazoa" id="ACON005041-PA"/>
    </source>
</evidence>
<dbReference type="PANTHER" id="PTHR24335">
    <property type="entry name" value="MOTOR NEURON AND PANCREAS HOMEOBOX PROTEIN"/>
    <property type="match status" value="1"/>
</dbReference>
<dbReference type="PROSITE" id="PS00027">
    <property type="entry name" value="HOMEOBOX_1"/>
    <property type="match status" value="1"/>
</dbReference>
<evidence type="ECO:0000256" key="4">
    <source>
        <dbReference type="ARBA" id="ARBA00023242"/>
    </source>
</evidence>
<dbReference type="InterPro" id="IPR020479">
    <property type="entry name" value="HD_metazoa"/>
</dbReference>
<evidence type="ECO:0000256" key="5">
    <source>
        <dbReference type="PROSITE-ProRule" id="PRU00108"/>
    </source>
</evidence>
<feature type="region of interest" description="Disordered" evidence="7">
    <location>
        <begin position="284"/>
        <end position="399"/>
    </location>
</feature>
<accession>A0A6E8VKX2</accession>
<reference key="1">
    <citation type="journal article" date="2019" name="Genes (Basel)">
        <title>A High-Quality De novo Genome Assembly from a Single Mosquito Using PacBio Sequencing.</title>
        <authorList>
            <person name="Kingan S.B."/>
            <person name="Heaton H."/>
            <person name="Cudini J."/>
            <person name="Lambert C.C."/>
            <person name="Baybayan P."/>
            <person name="Galvin B.D."/>
            <person name="Durbin R."/>
            <person name="Korlach J."/>
            <person name="Lawniczak M.K.N."/>
        </authorList>
    </citation>
    <scope>NUCLEOTIDE SEQUENCE [LARGE SCALE GENOMIC DNA]</scope>
    <source>
        <strain>Mali-NIH</strain>
    </source>
</reference>
<dbReference type="GeneID" id="120952183"/>
<organism evidence="9 10">
    <name type="scientific">Anopheles coluzzii</name>
    <name type="common">African malaria mosquito</name>
    <dbReference type="NCBI Taxonomy" id="1518534"/>
    <lineage>
        <taxon>Eukaryota</taxon>
        <taxon>Metazoa</taxon>
        <taxon>Ecdysozoa</taxon>
        <taxon>Arthropoda</taxon>
        <taxon>Hexapoda</taxon>
        <taxon>Insecta</taxon>
        <taxon>Pterygota</taxon>
        <taxon>Neoptera</taxon>
        <taxon>Endopterygota</taxon>
        <taxon>Diptera</taxon>
        <taxon>Nematocera</taxon>
        <taxon>Culicoidea</taxon>
        <taxon>Culicidae</taxon>
        <taxon>Anophelinae</taxon>
        <taxon>Anopheles</taxon>
    </lineage>
</organism>
<evidence type="ECO:0000256" key="7">
    <source>
        <dbReference type="SAM" id="MobiDB-lite"/>
    </source>
</evidence>
<dbReference type="SUPFAM" id="SSF46689">
    <property type="entry name" value="Homeodomain-like"/>
    <property type="match status" value="1"/>
</dbReference>
<dbReference type="GO" id="GO:0005634">
    <property type="term" value="C:nucleus"/>
    <property type="evidence" value="ECO:0007669"/>
    <property type="project" value="UniProtKB-SubCell"/>
</dbReference>
<feature type="region of interest" description="Disordered" evidence="7">
    <location>
        <begin position="98"/>
        <end position="135"/>
    </location>
</feature>
<dbReference type="InterPro" id="IPR009057">
    <property type="entry name" value="Homeodomain-like_sf"/>
</dbReference>
<dbReference type="SMART" id="SM00389">
    <property type="entry name" value="HOX"/>
    <property type="match status" value="1"/>
</dbReference>
<feature type="compositionally biased region" description="Low complexity" evidence="7">
    <location>
        <begin position="116"/>
        <end position="126"/>
    </location>
</feature>
<evidence type="ECO:0000256" key="2">
    <source>
        <dbReference type="ARBA" id="ARBA00023125"/>
    </source>
</evidence>
<dbReference type="PANTHER" id="PTHR24335:SF4">
    <property type="entry name" value="EXTRA-EXTRA"/>
    <property type="match status" value="1"/>
</dbReference>
<evidence type="ECO:0000256" key="6">
    <source>
        <dbReference type="RuleBase" id="RU000682"/>
    </source>
</evidence>
<feature type="compositionally biased region" description="Polar residues" evidence="7">
    <location>
        <begin position="1"/>
        <end position="19"/>
    </location>
</feature>
<dbReference type="InterPro" id="IPR042768">
    <property type="entry name" value="MNX1/Ceh-12"/>
</dbReference>
<keyword evidence="2 5" id="KW-0238">DNA-binding</keyword>
<dbReference type="AlphaFoldDB" id="A0A6E8VKX2"/>
<feature type="compositionally biased region" description="Polar residues" evidence="7">
    <location>
        <begin position="346"/>
        <end position="355"/>
    </location>
</feature>
<feature type="compositionally biased region" description="Low complexity" evidence="7">
    <location>
        <begin position="297"/>
        <end position="345"/>
    </location>
</feature>
<protein>
    <submittedName>
        <fullName evidence="9">Homeobox domain-containing protein</fullName>
    </submittedName>
</protein>
<proteinExistence type="predicted"/>
<evidence type="ECO:0000256" key="3">
    <source>
        <dbReference type="ARBA" id="ARBA00023155"/>
    </source>
</evidence>
<dbReference type="VEuPathDB" id="VectorBase:ACON005041"/>
<dbReference type="InterPro" id="IPR001356">
    <property type="entry name" value="HD"/>
</dbReference>